<proteinExistence type="predicted"/>
<dbReference type="AlphaFoldDB" id="A0A645JGX8"/>
<gene>
    <name evidence="1" type="ORF">SDC9_210688</name>
</gene>
<reference evidence="1" key="1">
    <citation type="submission" date="2019-08" db="EMBL/GenBank/DDBJ databases">
        <authorList>
            <person name="Kucharzyk K."/>
            <person name="Murdoch R.W."/>
            <person name="Higgins S."/>
            <person name="Loffler F."/>
        </authorList>
    </citation>
    <scope>NUCLEOTIDE SEQUENCE</scope>
</reference>
<evidence type="ECO:0000313" key="1">
    <source>
        <dbReference type="EMBL" id="MPN62935.1"/>
    </source>
</evidence>
<name>A0A645JGX8_9ZZZZ</name>
<protein>
    <submittedName>
        <fullName evidence="1">Uncharacterized protein</fullName>
    </submittedName>
</protein>
<dbReference type="EMBL" id="VSSQ01141644">
    <property type="protein sequence ID" value="MPN62935.1"/>
    <property type="molecule type" value="Genomic_DNA"/>
</dbReference>
<comment type="caution">
    <text evidence="1">The sequence shown here is derived from an EMBL/GenBank/DDBJ whole genome shotgun (WGS) entry which is preliminary data.</text>
</comment>
<accession>A0A645JGX8</accession>
<organism evidence="1">
    <name type="scientific">bioreactor metagenome</name>
    <dbReference type="NCBI Taxonomy" id="1076179"/>
    <lineage>
        <taxon>unclassified sequences</taxon>
        <taxon>metagenomes</taxon>
        <taxon>ecological metagenomes</taxon>
    </lineage>
</organism>
<sequence length="76" mass="8320">MLIADYAHSTAGAPAFISNGDTLRDAAGSLTTNSFRHGDRKNILFADGSLQAMGRAQIPVKINGNDYWYNQLYLSR</sequence>